<dbReference type="EMBL" id="FOLQ01000006">
    <property type="protein sequence ID" value="SFD64735.1"/>
    <property type="molecule type" value="Genomic_DNA"/>
</dbReference>
<feature type="transmembrane region" description="Helical" evidence="6">
    <location>
        <begin position="341"/>
        <end position="362"/>
    </location>
</feature>
<organism evidence="7 8">
    <name type="scientific">Spirosoma endophyticum</name>
    <dbReference type="NCBI Taxonomy" id="662367"/>
    <lineage>
        <taxon>Bacteria</taxon>
        <taxon>Pseudomonadati</taxon>
        <taxon>Bacteroidota</taxon>
        <taxon>Cytophagia</taxon>
        <taxon>Cytophagales</taxon>
        <taxon>Cytophagaceae</taxon>
        <taxon>Spirosoma</taxon>
    </lineage>
</organism>
<evidence type="ECO:0000256" key="6">
    <source>
        <dbReference type="SAM" id="Phobius"/>
    </source>
</evidence>
<dbReference type="Pfam" id="PF03739">
    <property type="entry name" value="LptF_LptG"/>
    <property type="match status" value="1"/>
</dbReference>
<dbReference type="PANTHER" id="PTHR33529">
    <property type="entry name" value="SLR0882 PROTEIN-RELATED"/>
    <property type="match status" value="1"/>
</dbReference>
<feature type="transmembrane region" description="Helical" evidence="6">
    <location>
        <begin position="308"/>
        <end position="329"/>
    </location>
</feature>
<evidence type="ECO:0000256" key="2">
    <source>
        <dbReference type="ARBA" id="ARBA00022475"/>
    </source>
</evidence>
<evidence type="ECO:0000256" key="3">
    <source>
        <dbReference type="ARBA" id="ARBA00022692"/>
    </source>
</evidence>
<feature type="transmembrane region" description="Helical" evidence="6">
    <location>
        <begin position="284"/>
        <end position="301"/>
    </location>
</feature>
<feature type="transmembrane region" description="Helical" evidence="6">
    <location>
        <begin position="59"/>
        <end position="83"/>
    </location>
</feature>
<keyword evidence="5 6" id="KW-0472">Membrane</keyword>
<keyword evidence="2" id="KW-1003">Cell membrane</keyword>
<keyword evidence="4 6" id="KW-1133">Transmembrane helix</keyword>
<dbReference type="PANTHER" id="PTHR33529:SF8">
    <property type="entry name" value="PERMEASE, YJGP_YJGQ FAMILY"/>
    <property type="match status" value="1"/>
</dbReference>
<evidence type="ECO:0000256" key="1">
    <source>
        <dbReference type="ARBA" id="ARBA00004651"/>
    </source>
</evidence>
<evidence type="ECO:0000256" key="4">
    <source>
        <dbReference type="ARBA" id="ARBA00022989"/>
    </source>
</evidence>
<reference evidence="7 8" key="1">
    <citation type="submission" date="2016-10" db="EMBL/GenBank/DDBJ databases">
        <authorList>
            <person name="de Groot N.N."/>
        </authorList>
    </citation>
    <scope>NUCLEOTIDE SEQUENCE [LARGE SCALE GENOMIC DNA]</scope>
    <source>
        <strain evidence="7 8">DSM 26130</strain>
    </source>
</reference>
<dbReference type="GO" id="GO:0015920">
    <property type="term" value="P:lipopolysaccharide transport"/>
    <property type="evidence" value="ECO:0007669"/>
    <property type="project" value="TreeGrafter"/>
</dbReference>
<dbReference type="AlphaFoldDB" id="A0A1I1U243"/>
<keyword evidence="3 6" id="KW-0812">Transmembrane</keyword>
<dbReference type="GO" id="GO:0043190">
    <property type="term" value="C:ATP-binding cassette (ABC) transporter complex"/>
    <property type="evidence" value="ECO:0007669"/>
    <property type="project" value="TreeGrafter"/>
</dbReference>
<dbReference type="Proteomes" id="UP000198598">
    <property type="component" value="Unassembled WGS sequence"/>
</dbReference>
<dbReference type="InterPro" id="IPR005495">
    <property type="entry name" value="LptG/LptF_permease"/>
</dbReference>
<protein>
    <submittedName>
        <fullName evidence="7">Lipopolysaccharide export system permease protein</fullName>
    </submittedName>
</protein>
<evidence type="ECO:0000256" key="5">
    <source>
        <dbReference type="ARBA" id="ARBA00023136"/>
    </source>
</evidence>
<comment type="subcellular location">
    <subcellularLocation>
        <location evidence="1">Cell membrane</location>
        <topology evidence="1">Multi-pass membrane protein</topology>
    </subcellularLocation>
</comment>
<gene>
    <name evidence="7" type="ORF">SAMN05216167_10689</name>
</gene>
<dbReference type="STRING" id="662367.SAMN05216167_10689"/>
<evidence type="ECO:0000313" key="7">
    <source>
        <dbReference type="EMBL" id="SFD64735.1"/>
    </source>
</evidence>
<evidence type="ECO:0000313" key="8">
    <source>
        <dbReference type="Proteomes" id="UP000198598"/>
    </source>
</evidence>
<accession>A0A1I1U243</accession>
<name>A0A1I1U243_9BACT</name>
<keyword evidence="8" id="KW-1185">Reference proteome</keyword>
<feature type="transmembrane region" description="Helical" evidence="6">
    <location>
        <begin position="103"/>
        <end position="125"/>
    </location>
</feature>
<sequence length="364" mass="41779">MTNNCFMKLLDWYILKRFLQTYIFVVLVIVLVVVMIDYTEKVDNFHKTHAPGNEIFFNYYLNFIPYWANYISPLMVFIATVFLTSRLAARTEIIAILSSGVSFIRLLFPYVLGATVLAVLTYFMVNYIIPKANKTRIAFEIVYINDAYTYSGRNVHLKIAPNTYAYLESYNNTSNTGYKFTLERVEGNQLKQKLTADRIEWEAKKKKWVIHDYKIRSIDGLKENLTSGSLIDTTLNLKPDDFGSDFNLYETLTRPELNKRIDLLQSRGADGVETYLLEKYSRDTRPFAIIILTVIGVIMSARKSRRGVGWQVALGFILAFTYLLFFMLAKGIAESGNLNPIVAVWLPNAIFAAIGVLLYNTIPR</sequence>
<feature type="transmembrane region" description="Helical" evidence="6">
    <location>
        <begin position="21"/>
        <end position="39"/>
    </location>
</feature>
<proteinExistence type="predicted"/>